<dbReference type="PROSITE" id="PS50110">
    <property type="entry name" value="RESPONSE_REGULATORY"/>
    <property type="match status" value="1"/>
</dbReference>
<dbReference type="Gene3D" id="1.10.287.130">
    <property type="match status" value="1"/>
</dbReference>
<dbReference type="Gene3D" id="3.40.50.2300">
    <property type="match status" value="1"/>
</dbReference>
<protein>
    <submittedName>
        <fullName evidence="5">Sensor histidine kinase AruS</fullName>
    </submittedName>
</protein>
<comment type="caution">
    <text evidence="5">The sequence shown here is derived from an EMBL/GenBank/DDBJ whole genome shotgun (WGS) entry which is preliminary data.</text>
</comment>
<dbReference type="Pfam" id="PF00072">
    <property type="entry name" value="Response_reg"/>
    <property type="match status" value="1"/>
</dbReference>
<dbReference type="GO" id="GO:0016301">
    <property type="term" value="F:kinase activity"/>
    <property type="evidence" value="ECO:0007669"/>
    <property type="project" value="UniProtKB-KW"/>
</dbReference>
<proteinExistence type="predicted"/>
<dbReference type="SMART" id="SM00387">
    <property type="entry name" value="HATPase_c"/>
    <property type="match status" value="1"/>
</dbReference>
<keyword evidence="5" id="KW-0418">Kinase</keyword>
<dbReference type="SUPFAM" id="SSF52172">
    <property type="entry name" value="CheY-like"/>
    <property type="match status" value="1"/>
</dbReference>
<dbReference type="InterPro" id="IPR001789">
    <property type="entry name" value="Sig_transdc_resp-reg_receiver"/>
</dbReference>
<dbReference type="SMART" id="SM00448">
    <property type="entry name" value="REC"/>
    <property type="match status" value="1"/>
</dbReference>
<dbReference type="Pfam" id="PF02518">
    <property type="entry name" value="HATPase_c"/>
    <property type="match status" value="1"/>
</dbReference>
<dbReference type="PRINTS" id="PR00344">
    <property type="entry name" value="BCTRLSENSOR"/>
</dbReference>
<dbReference type="EMBL" id="VCHE01000148">
    <property type="protein sequence ID" value="KAB2570186.1"/>
    <property type="molecule type" value="Genomic_DNA"/>
</dbReference>
<dbReference type="InterPro" id="IPR050956">
    <property type="entry name" value="2C_system_His_kinase"/>
</dbReference>
<keyword evidence="1 2" id="KW-0597">Phosphoprotein</keyword>
<evidence type="ECO:0000259" key="3">
    <source>
        <dbReference type="PROSITE" id="PS50109"/>
    </source>
</evidence>
<dbReference type="PANTHER" id="PTHR43719:SF60">
    <property type="entry name" value="HISTIDINE KINASE G2"/>
    <property type="match status" value="1"/>
</dbReference>
<dbReference type="PROSITE" id="PS50109">
    <property type="entry name" value="HIS_KIN"/>
    <property type="match status" value="1"/>
</dbReference>
<evidence type="ECO:0000256" key="2">
    <source>
        <dbReference type="PROSITE-ProRule" id="PRU00169"/>
    </source>
</evidence>
<evidence type="ECO:0000256" key="1">
    <source>
        <dbReference type="ARBA" id="ARBA00022553"/>
    </source>
</evidence>
<dbReference type="Gene3D" id="3.30.565.10">
    <property type="entry name" value="Histidine kinase-like ATPase, C-terminal domain"/>
    <property type="match status" value="1"/>
</dbReference>
<organism evidence="5 6">
    <name type="scientific">Lasiodiplodia theobromae</name>
    <dbReference type="NCBI Taxonomy" id="45133"/>
    <lineage>
        <taxon>Eukaryota</taxon>
        <taxon>Fungi</taxon>
        <taxon>Dikarya</taxon>
        <taxon>Ascomycota</taxon>
        <taxon>Pezizomycotina</taxon>
        <taxon>Dothideomycetes</taxon>
        <taxon>Dothideomycetes incertae sedis</taxon>
        <taxon>Botryosphaeriales</taxon>
        <taxon>Botryosphaeriaceae</taxon>
        <taxon>Lasiodiplodia</taxon>
    </lineage>
</organism>
<dbReference type="InterPro" id="IPR011006">
    <property type="entry name" value="CheY-like_superfamily"/>
</dbReference>
<accession>A0A5N5CY04</accession>
<name>A0A5N5CY04_9PEZI</name>
<keyword evidence="6" id="KW-1185">Reference proteome</keyword>
<dbReference type="PANTHER" id="PTHR43719">
    <property type="entry name" value="TWO-COMPONENT HISTIDINE KINASE"/>
    <property type="match status" value="1"/>
</dbReference>
<keyword evidence="5" id="KW-0808">Transferase</keyword>
<dbReference type="InterPro" id="IPR003594">
    <property type="entry name" value="HATPase_dom"/>
</dbReference>
<reference evidence="5 6" key="1">
    <citation type="journal article" date="2019" name="Sci. Rep.">
        <title>A multi-omics analysis of the grapevine pathogen Lasiodiplodia theobromae reveals that temperature affects the expression of virulence- and pathogenicity-related genes.</title>
        <authorList>
            <person name="Felix C."/>
            <person name="Meneses R."/>
            <person name="Goncalves M.F.M."/>
            <person name="Tilleman L."/>
            <person name="Duarte A.S."/>
            <person name="Jorrin-Novo J.V."/>
            <person name="Van de Peer Y."/>
            <person name="Deforce D."/>
            <person name="Van Nieuwerburgh F."/>
            <person name="Esteves A.C."/>
            <person name="Alves A."/>
        </authorList>
    </citation>
    <scope>NUCLEOTIDE SEQUENCE [LARGE SCALE GENOMIC DNA]</scope>
    <source>
        <strain evidence="5 6">LA-SOL3</strain>
    </source>
</reference>
<feature type="modified residue" description="4-aspartylphosphate" evidence="2">
    <location>
        <position position="470"/>
    </location>
</feature>
<dbReference type="InterPro" id="IPR004358">
    <property type="entry name" value="Sig_transdc_His_kin-like_C"/>
</dbReference>
<feature type="domain" description="Histidine kinase" evidence="3">
    <location>
        <begin position="152"/>
        <end position="402"/>
    </location>
</feature>
<dbReference type="AlphaFoldDB" id="A0A5N5CY04"/>
<gene>
    <name evidence="5" type="primary">aruS_1</name>
    <name evidence="5" type="ORF">DBV05_g11143</name>
</gene>
<evidence type="ECO:0000313" key="6">
    <source>
        <dbReference type="Proteomes" id="UP000325902"/>
    </source>
</evidence>
<evidence type="ECO:0000313" key="5">
    <source>
        <dbReference type="EMBL" id="KAB2570186.1"/>
    </source>
</evidence>
<dbReference type="InterPro" id="IPR005467">
    <property type="entry name" value="His_kinase_dom"/>
</dbReference>
<feature type="domain" description="Response regulatory" evidence="4">
    <location>
        <begin position="421"/>
        <end position="538"/>
    </location>
</feature>
<dbReference type="GO" id="GO:0000160">
    <property type="term" value="P:phosphorelay signal transduction system"/>
    <property type="evidence" value="ECO:0007669"/>
    <property type="project" value="InterPro"/>
</dbReference>
<dbReference type="InterPro" id="IPR036890">
    <property type="entry name" value="HATPase_C_sf"/>
</dbReference>
<dbReference type="SUPFAM" id="SSF55874">
    <property type="entry name" value="ATPase domain of HSP90 chaperone/DNA topoisomerase II/histidine kinase"/>
    <property type="match status" value="1"/>
</dbReference>
<dbReference type="OrthoDB" id="60033at2759"/>
<dbReference type="Proteomes" id="UP000325902">
    <property type="component" value="Unassembled WGS sequence"/>
</dbReference>
<sequence>MESLDKLIELFRTDDRPTFIVDSLPEARCGAPLVDQGLVVIHQALVRDAASGALQACNSAFVRLAGRAGVDLDGGARIGVAVVTEHRGLLQRQFARLRTGQACGPVEVRVRPAEGDEAWLVVAGKKMAGDAVGLSLSEVPARLAEQAERADMAMHELKNTLAAVLHAADTIHAEVRRLAATHGPVAALADACSTIRLCAEQQRRITADALTLSLLGAHALELRLHEAAPAALLDQLPRLFAPETAAGGVELRTRVQGQAPGRLLLDAGRLLQVLVNLTANAIKATPRGGHVTVALQMQTGSARPPLTPRHGVRYRVPAGPVAKPAAGEQPVFLLFSVEDTGPGLAPETVQRLFDRFGQPGAQGYGLGLHIARRLTELHHGQICVSSAPGHGSTFDFYVRALQPCAPRPAAVPVLPPPGLLHCLVVDDNYVVRRVLAQQLRELGVRVSLAEDGRQALMLLKKTDVSAVLLDLDMPVMDGLTCVKHIRQMERGNRLRDRTPVIGVTGFSNAHRALEAGMDSVLTKPFRVAEVLPHLTAVAAKVRMGIKRLCE</sequence>
<evidence type="ECO:0000259" key="4">
    <source>
        <dbReference type="PROSITE" id="PS50110"/>
    </source>
</evidence>
<dbReference type="CDD" id="cd17546">
    <property type="entry name" value="REC_hyHK_CKI1_RcsC-like"/>
    <property type="match status" value="1"/>
</dbReference>